<dbReference type="RefSeq" id="WP_143891974.1">
    <property type="nucleotide sequence ID" value="NZ_CP041666.1"/>
</dbReference>
<evidence type="ECO:0000259" key="2">
    <source>
        <dbReference type="Pfam" id="PF01882"/>
    </source>
</evidence>
<reference evidence="3 4" key="1">
    <citation type="submission" date="2019-07" db="EMBL/GenBank/DDBJ databases">
        <authorList>
            <person name="Li J."/>
        </authorList>
    </citation>
    <scope>NUCLEOTIDE SEQUENCE [LARGE SCALE GENOMIC DNA]</scope>
    <source>
        <strain evidence="3 4">TKL69</strain>
    </source>
</reference>
<dbReference type="OrthoDB" id="140416at2"/>
<organism evidence="3 4">
    <name type="scientific">Radiobacillus deserti</name>
    <dbReference type="NCBI Taxonomy" id="2594883"/>
    <lineage>
        <taxon>Bacteria</taxon>
        <taxon>Bacillati</taxon>
        <taxon>Bacillota</taxon>
        <taxon>Bacilli</taxon>
        <taxon>Bacillales</taxon>
        <taxon>Bacillaceae</taxon>
        <taxon>Radiobacillus</taxon>
    </lineage>
</organism>
<protein>
    <submittedName>
        <fullName evidence="3">DUF58 domain-containing protein</fullName>
    </submittedName>
</protein>
<gene>
    <name evidence="3" type="ORF">FN924_02845</name>
</gene>
<evidence type="ECO:0000256" key="1">
    <source>
        <dbReference type="SAM" id="Phobius"/>
    </source>
</evidence>
<evidence type="ECO:0000313" key="4">
    <source>
        <dbReference type="Proteomes" id="UP000315215"/>
    </source>
</evidence>
<keyword evidence="1" id="KW-0472">Membrane</keyword>
<dbReference type="InterPro" id="IPR002881">
    <property type="entry name" value="DUF58"/>
</dbReference>
<sequence length="421" mass="49125">MKWVAGFTSKFLFILFLFVLFFSYAMFQGGFVSWFLFYSFLPVLLYMAGLLLYPISNWEVKRTLDKYVTKAGEQVHVQVSLTRRYAFPIYYCIIEETIPLSLQRKDTHHQKYQAMHDRDALRKNRLVKLVSFPWFRKEIQFDYTLDQLPRGEHSFRQIRIKTGDLFGFIKKEHVYEVTSKMLVYPNEPEMVVRERVSSYEEGSTTSYNVNVKHTNVVTGVREYMPGDRFSWIDWKTTAKKNAVMTKEFEQEKSSSILVMLHSGHHDNFNPVAYEASIEITASLIESIKKHSSRMAFLSLGQERVFFPFQQSPGKLDMIKTHLAKVQAVPSVPFSKQVVNESRNIPEGVVIMLVVSHFDENLELVIEQLKQKCKKIVVFYVHPKAQEIGEERAWLQKLNVSGVVINELTEEQLVQQKIEVST</sequence>
<feature type="domain" description="DUF58" evidence="2">
    <location>
        <begin position="220"/>
        <end position="385"/>
    </location>
</feature>
<name>A0A516KCU6_9BACI</name>
<accession>A0A516KCU6</accession>
<proteinExistence type="predicted"/>
<dbReference type="KEGG" id="aqt:FN924_02845"/>
<keyword evidence="1" id="KW-0812">Transmembrane</keyword>
<keyword evidence="1" id="KW-1133">Transmembrane helix</keyword>
<dbReference type="AlphaFoldDB" id="A0A516KCU6"/>
<dbReference type="EMBL" id="CP041666">
    <property type="protein sequence ID" value="QDP39224.1"/>
    <property type="molecule type" value="Genomic_DNA"/>
</dbReference>
<dbReference type="Pfam" id="PF01882">
    <property type="entry name" value="DUF58"/>
    <property type="match status" value="1"/>
</dbReference>
<dbReference type="PANTHER" id="PTHR34351:SF2">
    <property type="entry name" value="DUF58 DOMAIN-CONTAINING PROTEIN"/>
    <property type="match status" value="1"/>
</dbReference>
<dbReference type="PANTHER" id="PTHR34351">
    <property type="entry name" value="SLR1927 PROTEIN-RELATED"/>
    <property type="match status" value="1"/>
</dbReference>
<evidence type="ECO:0000313" key="3">
    <source>
        <dbReference type="EMBL" id="QDP39224.1"/>
    </source>
</evidence>
<feature type="transmembrane region" description="Helical" evidence="1">
    <location>
        <begin position="37"/>
        <end position="56"/>
    </location>
</feature>
<keyword evidence="4" id="KW-1185">Reference proteome</keyword>
<dbReference type="Proteomes" id="UP000315215">
    <property type="component" value="Chromosome"/>
</dbReference>